<dbReference type="AlphaFoldDB" id="W6YCL6"/>
<proteinExistence type="predicted"/>
<reference evidence="1 2" key="1">
    <citation type="journal article" date="2013" name="PLoS Genet.">
        <title>Comparative genome structure, secondary metabolite, and effector coding capacity across Cochliobolus pathogens.</title>
        <authorList>
            <person name="Condon B.J."/>
            <person name="Leng Y."/>
            <person name="Wu D."/>
            <person name="Bushley K.E."/>
            <person name="Ohm R.A."/>
            <person name="Otillar R."/>
            <person name="Martin J."/>
            <person name="Schackwitz W."/>
            <person name="Grimwood J."/>
            <person name="MohdZainudin N."/>
            <person name="Xue C."/>
            <person name="Wang R."/>
            <person name="Manning V.A."/>
            <person name="Dhillon B."/>
            <person name="Tu Z.J."/>
            <person name="Steffenson B.J."/>
            <person name="Salamov A."/>
            <person name="Sun H."/>
            <person name="Lowry S."/>
            <person name="LaButti K."/>
            <person name="Han J."/>
            <person name="Copeland A."/>
            <person name="Lindquist E."/>
            <person name="Barry K."/>
            <person name="Schmutz J."/>
            <person name="Baker S.E."/>
            <person name="Ciuffetti L.M."/>
            <person name="Grigoriev I.V."/>
            <person name="Zhong S."/>
            <person name="Turgeon B.G."/>
        </authorList>
    </citation>
    <scope>NUCLEOTIDE SEQUENCE [LARGE SCALE GENOMIC DNA]</scope>
    <source>
        <strain evidence="1 2">26-R-13</strain>
    </source>
</reference>
<gene>
    <name evidence="1" type="ORF">COCCADRAFT_23152</name>
</gene>
<name>W6YCL6_COCC2</name>
<keyword evidence="2" id="KW-1185">Reference proteome</keyword>
<dbReference type="Proteomes" id="UP000053841">
    <property type="component" value="Unassembled WGS sequence"/>
</dbReference>
<evidence type="ECO:0000313" key="1">
    <source>
        <dbReference type="EMBL" id="EUC37267.1"/>
    </source>
</evidence>
<protein>
    <submittedName>
        <fullName evidence="1">Uncharacterized protein</fullName>
    </submittedName>
</protein>
<dbReference type="KEGG" id="bze:COCCADRAFT_23152"/>
<evidence type="ECO:0000313" key="2">
    <source>
        <dbReference type="Proteomes" id="UP000053841"/>
    </source>
</evidence>
<dbReference type="GeneID" id="19145351"/>
<dbReference type="EMBL" id="KI964553">
    <property type="protein sequence ID" value="EUC37267.1"/>
    <property type="molecule type" value="Genomic_DNA"/>
</dbReference>
<accession>W6YCL6</accession>
<dbReference type="RefSeq" id="XP_007708434.1">
    <property type="nucleotide sequence ID" value="XM_007710244.1"/>
</dbReference>
<organism evidence="1 2">
    <name type="scientific">Cochliobolus carbonum (strain 26-R-13)</name>
    <name type="common">Maize leaf spot fungus</name>
    <name type="synonym">Bipolaris zeicola</name>
    <dbReference type="NCBI Taxonomy" id="930089"/>
    <lineage>
        <taxon>Eukaryota</taxon>
        <taxon>Fungi</taxon>
        <taxon>Dikarya</taxon>
        <taxon>Ascomycota</taxon>
        <taxon>Pezizomycotina</taxon>
        <taxon>Dothideomycetes</taxon>
        <taxon>Pleosporomycetidae</taxon>
        <taxon>Pleosporales</taxon>
        <taxon>Pleosporineae</taxon>
        <taxon>Pleosporaceae</taxon>
        <taxon>Bipolaris</taxon>
    </lineage>
</organism>
<sequence>MDRLCAAHRCSALLCPARTAGLVTRAQSGRGARRCSGAVGGFATANCRVRLRVRTACASCLLGVCACVYCLLLINNAGPKQYSPPPVPSPNHGIGAPPSFHAARIPPNRAMAANEANLSILMPASWGCVMFNRGLSSLPWPMSRFLLHHATLTFAMPVGATAAYSHDNTAFPGPPILHLSTNMPALSPSIMP</sequence>
<dbReference type="HOGENOM" id="CLU_1414936_0_0_1"/>